<dbReference type="Pfam" id="PF01381">
    <property type="entry name" value="HTH_3"/>
    <property type="match status" value="1"/>
</dbReference>
<dbReference type="InterPro" id="IPR053163">
    <property type="entry name" value="HTH-type_regulator_Rgg"/>
</dbReference>
<dbReference type="PROSITE" id="PS50943">
    <property type="entry name" value="HTH_CROC1"/>
    <property type="match status" value="1"/>
</dbReference>
<organism evidence="2 3">
    <name type="scientific">Sporosarcina saromensis</name>
    <dbReference type="NCBI Taxonomy" id="359365"/>
    <lineage>
        <taxon>Bacteria</taxon>
        <taxon>Bacillati</taxon>
        <taxon>Bacillota</taxon>
        <taxon>Bacilli</taxon>
        <taxon>Bacillales</taxon>
        <taxon>Caryophanaceae</taxon>
        <taxon>Sporosarcina</taxon>
    </lineage>
</organism>
<evidence type="ECO:0000313" key="2">
    <source>
        <dbReference type="EMBL" id="MDW0115080.1"/>
    </source>
</evidence>
<dbReference type="InterPro" id="IPR011990">
    <property type="entry name" value="TPR-like_helical_dom_sf"/>
</dbReference>
<dbReference type="CDD" id="cd00093">
    <property type="entry name" value="HTH_XRE"/>
    <property type="match status" value="1"/>
</dbReference>
<dbReference type="SMART" id="SM00530">
    <property type="entry name" value="HTH_XRE"/>
    <property type="match status" value="1"/>
</dbReference>
<dbReference type="RefSeq" id="WP_317946622.1">
    <property type="nucleotide sequence ID" value="NZ_JAUBDI010000028.1"/>
</dbReference>
<dbReference type="PANTHER" id="PTHR37038:SF14">
    <property type="entry name" value="TRANSCRIPTIONAL ACTIVATOR"/>
    <property type="match status" value="1"/>
</dbReference>
<comment type="caution">
    <text evidence="2">The sequence shown here is derived from an EMBL/GenBank/DDBJ whole genome shotgun (WGS) entry which is preliminary data.</text>
</comment>
<accession>A0ABU4GDN3</accession>
<dbReference type="PANTHER" id="PTHR37038">
    <property type="entry name" value="TRANSCRIPTIONAL REGULATOR-RELATED"/>
    <property type="match status" value="1"/>
</dbReference>
<dbReference type="SUPFAM" id="SSF47413">
    <property type="entry name" value="lambda repressor-like DNA-binding domains"/>
    <property type="match status" value="1"/>
</dbReference>
<name>A0ABU4GDN3_9BACL</name>
<sequence>MKILRIGNRIKRQREFKGLTQKEASRGITSVSHFSNIENGRFQPSADILRLLAKRLEVPVEYFLDIHIEDIDTEKTLDEYEYIINSKDVKKIEEFESKRSDDLIYIPSIVQEFRFNLLKYLSFLEQDRFNEAICHYKKEISGVCRL</sequence>
<evidence type="ECO:0000259" key="1">
    <source>
        <dbReference type="PROSITE" id="PS50943"/>
    </source>
</evidence>
<feature type="domain" description="HTH cro/C1-type" evidence="1">
    <location>
        <begin position="10"/>
        <end position="63"/>
    </location>
</feature>
<dbReference type="Gene3D" id="1.25.40.10">
    <property type="entry name" value="Tetratricopeptide repeat domain"/>
    <property type="match status" value="1"/>
</dbReference>
<dbReference type="Proteomes" id="UP001282284">
    <property type="component" value="Unassembled WGS sequence"/>
</dbReference>
<protein>
    <submittedName>
        <fullName evidence="2">Helix-turn-helix transcriptional regulator</fullName>
    </submittedName>
</protein>
<dbReference type="InterPro" id="IPR010982">
    <property type="entry name" value="Lambda_DNA-bd_dom_sf"/>
</dbReference>
<dbReference type="InterPro" id="IPR001387">
    <property type="entry name" value="Cro/C1-type_HTH"/>
</dbReference>
<feature type="non-terminal residue" evidence="2">
    <location>
        <position position="146"/>
    </location>
</feature>
<reference evidence="2 3" key="1">
    <citation type="submission" date="2023-06" db="EMBL/GenBank/DDBJ databases">
        <title>Sporosarcina sp. nov., isolated from Korean traditional fermented seafood 'Jeotgal'.</title>
        <authorList>
            <person name="Yang A.I."/>
            <person name="Shin N.-R."/>
        </authorList>
    </citation>
    <scope>NUCLEOTIDE SEQUENCE [LARGE SCALE GENOMIC DNA]</scope>
    <source>
        <strain evidence="2 3">KCTC13119</strain>
    </source>
</reference>
<evidence type="ECO:0000313" key="3">
    <source>
        <dbReference type="Proteomes" id="UP001282284"/>
    </source>
</evidence>
<dbReference type="EMBL" id="JAUBDI010000028">
    <property type="protein sequence ID" value="MDW0115080.1"/>
    <property type="molecule type" value="Genomic_DNA"/>
</dbReference>
<proteinExistence type="predicted"/>
<gene>
    <name evidence="2" type="ORF">QT711_18115</name>
</gene>
<keyword evidence="3" id="KW-1185">Reference proteome</keyword>